<dbReference type="AlphaFoldDB" id="A0A2N2EAJ9"/>
<organism evidence="11 12">
    <name type="scientific">Candidatus Falkowbacteria bacterium HGW-Falkowbacteria-1</name>
    <dbReference type="NCBI Taxonomy" id="2013768"/>
    <lineage>
        <taxon>Bacteria</taxon>
        <taxon>Candidatus Falkowiibacteriota</taxon>
    </lineage>
</organism>
<evidence type="ECO:0000256" key="7">
    <source>
        <dbReference type="SAM" id="MobiDB-lite"/>
    </source>
</evidence>
<feature type="domain" description="Helicase ATP-binding" evidence="8">
    <location>
        <begin position="41"/>
        <end position="209"/>
    </location>
</feature>
<keyword evidence="3 11" id="KW-0347">Helicase</keyword>
<proteinExistence type="inferred from homology"/>
<dbReference type="EMBL" id="PHAI01000001">
    <property type="protein sequence ID" value="PKM91750.1"/>
    <property type="molecule type" value="Genomic_DNA"/>
</dbReference>
<dbReference type="SUPFAM" id="SSF52540">
    <property type="entry name" value="P-loop containing nucleoside triphosphate hydrolases"/>
    <property type="match status" value="1"/>
</dbReference>
<reference evidence="11 12" key="1">
    <citation type="journal article" date="2017" name="ISME J.">
        <title>Potential for microbial H2 and metal transformations associated with novel bacteria and archaea in deep terrestrial subsurface sediments.</title>
        <authorList>
            <person name="Hernsdorf A.W."/>
            <person name="Amano Y."/>
            <person name="Miyakawa K."/>
            <person name="Ise K."/>
            <person name="Suzuki Y."/>
            <person name="Anantharaman K."/>
            <person name="Probst A."/>
            <person name="Burstein D."/>
            <person name="Thomas B.C."/>
            <person name="Banfield J.F."/>
        </authorList>
    </citation>
    <scope>NUCLEOTIDE SEQUENCE [LARGE SCALE GENOMIC DNA]</scope>
    <source>
        <strain evidence="11">HGW-Falkowbacteria-1</strain>
    </source>
</reference>
<dbReference type="InterPro" id="IPR044742">
    <property type="entry name" value="DEAD/DEAH_RhlB"/>
</dbReference>
<feature type="compositionally biased region" description="Low complexity" evidence="7">
    <location>
        <begin position="522"/>
        <end position="543"/>
    </location>
</feature>
<evidence type="ECO:0000256" key="6">
    <source>
        <dbReference type="PROSITE-ProRule" id="PRU00552"/>
    </source>
</evidence>
<keyword evidence="1" id="KW-0547">Nucleotide-binding</keyword>
<protein>
    <submittedName>
        <fullName evidence="11">DEAD/DEAH box helicase</fullName>
    </submittedName>
</protein>
<evidence type="ECO:0000256" key="4">
    <source>
        <dbReference type="ARBA" id="ARBA00022840"/>
    </source>
</evidence>
<dbReference type="InterPro" id="IPR014001">
    <property type="entry name" value="Helicase_ATP-bd"/>
</dbReference>
<dbReference type="SMART" id="SM00490">
    <property type="entry name" value="HELICc"/>
    <property type="match status" value="1"/>
</dbReference>
<gene>
    <name evidence="11" type="ORF">CVU82_00905</name>
</gene>
<feature type="compositionally biased region" description="Polar residues" evidence="7">
    <location>
        <begin position="387"/>
        <end position="396"/>
    </location>
</feature>
<feature type="domain" description="Helicase C-terminal" evidence="9">
    <location>
        <begin position="236"/>
        <end position="384"/>
    </location>
</feature>
<comment type="similarity">
    <text evidence="5">Belongs to the DEAD box helicase family.</text>
</comment>
<name>A0A2N2EAJ9_9BACT</name>
<evidence type="ECO:0000259" key="8">
    <source>
        <dbReference type="PROSITE" id="PS51192"/>
    </source>
</evidence>
<evidence type="ECO:0000256" key="2">
    <source>
        <dbReference type="ARBA" id="ARBA00022801"/>
    </source>
</evidence>
<dbReference type="PROSITE" id="PS51195">
    <property type="entry name" value="Q_MOTIF"/>
    <property type="match status" value="1"/>
</dbReference>
<feature type="short sequence motif" description="Q motif" evidence="6">
    <location>
        <begin position="10"/>
        <end position="38"/>
    </location>
</feature>
<dbReference type="GO" id="GO:0005524">
    <property type="term" value="F:ATP binding"/>
    <property type="evidence" value="ECO:0007669"/>
    <property type="project" value="UniProtKB-KW"/>
</dbReference>
<dbReference type="PROSITE" id="PS51192">
    <property type="entry name" value="HELICASE_ATP_BIND_1"/>
    <property type="match status" value="1"/>
</dbReference>
<dbReference type="GO" id="GO:0005829">
    <property type="term" value="C:cytosol"/>
    <property type="evidence" value="ECO:0007669"/>
    <property type="project" value="TreeGrafter"/>
</dbReference>
<dbReference type="PROSITE" id="PS51194">
    <property type="entry name" value="HELICASE_CTER"/>
    <property type="match status" value="1"/>
</dbReference>
<evidence type="ECO:0000256" key="1">
    <source>
        <dbReference type="ARBA" id="ARBA00022741"/>
    </source>
</evidence>
<evidence type="ECO:0000256" key="3">
    <source>
        <dbReference type="ARBA" id="ARBA00022806"/>
    </source>
</evidence>
<dbReference type="InterPro" id="IPR050079">
    <property type="entry name" value="DEAD_box_RNA_helicase"/>
</dbReference>
<dbReference type="InterPro" id="IPR014014">
    <property type="entry name" value="RNA_helicase_DEAD_Q_motif"/>
</dbReference>
<dbReference type="GO" id="GO:0003724">
    <property type="term" value="F:RNA helicase activity"/>
    <property type="evidence" value="ECO:0007669"/>
    <property type="project" value="InterPro"/>
</dbReference>
<keyword evidence="4" id="KW-0067">ATP-binding</keyword>
<dbReference type="Proteomes" id="UP000233517">
    <property type="component" value="Unassembled WGS sequence"/>
</dbReference>
<dbReference type="CDD" id="cd00268">
    <property type="entry name" value="DEADc"/>
    <property type="match status" value="1"/>
</dbReference>
<dbReference type="SMART" id="SM00487">
    <property type="entry name" value="DEXDc"/>
    <property type="match status" value="1"/>
</dbReference>
<dbReference type="PANTHER" id="PTHR47959">
    <property type="entry name" value="ATP-DEPENDENT RNA HELICASE RHLE-RELATED"/>
    <property type="match status" value="1"/>
</dbReference>
<dbReference type="InterPro" id="IPR027417">
    <property type="entry name" value="P-loop_NTPase"/>
</dbReference>
<dbReference type="CDD" id="cd18787">
    <property type="entry name" value="SF2_C_DEAD"/>
    <property type="match status" value="1"/>
</dbReference>
<dbReference type="Pfam" id="PF00270">
    <property type="entry name" value="DEAD"/>
    <property type="match status" value="1"/>
</dbReference>
<dbReference type="PANTHER" id="PTHR47959:SF13">
    <property type="entry name" value="ATP-DEPENDENT RNA HELICASE RHLE"/>
    <property type="match status" value="1"/>
</dbReference>
<dbReference type="GO" id="GO:0016787">
    <property type="term" value="F:hydrolase activity"/>
    <property type="evidence" value="ECO:0007669"/>
    <property type="project" value="UniProtKB-KW"/>
</dbReference>
<evidence type="ECO:0000256" key="5">
    <source>
        <dbReference type="ARBA" id="ARBA00038437"/>
    </source>
</evidence>
<evidence type="ECO:0000313" key="12">
    <source>
        <dbReference type="Proteomes" id="UP000233517"/>
    </source>
</evidence>
<evidence type="ECO:0000259" key="9">
    <source>
        <dbReference type="PROSITE" id="PS51194"/>
    </source>
</evidence>
<feature type="region of interest" description="Disordered" evidence="7">
    <location>
        <begin position="387"/>
        <end position="459"/>
    </location>
</feature>
<dbReference type="InterPro" id="IPR011545">
    <property type="entry name" value="DEAD/DEAH_box_helicase_dom"/>
</dbReference>
<dbReference type="GO" id="GO:0003676">
    <property type="term" value="F:nucleic acid binding"/>
    <property type="evidence" value="ECO:0007669"/>
    <property type="project" value="InterPro"/>
</dbReference>
<feature type="region of interest" description="Disordered" evidence="7">
    <location>
        <begin position="475"/>
        <end position="543"/>
    </location>
</feature>
<evidence type="ECO:0000313" key="11">
    <source>
        <dbReference type="EMBL" id="PKM91750.1"/>
    </source>
</evidence>
<feature type="compositionally biased region" description="Basic and acidic residues" evidence="7">
    <location>
        <begin position="500"/>
        <end position="512"/>
    </location>
</feature>
<dbReference type="Pfam" id="PF00271">
    <property type="entry name" value="Helicase_C"/>
    <property type="match status" value="1"/>
</dbReference>
<keyword evidence="2" id="KW-0378">Hydrolase</keyword>
<accession>A0A2N2EAJ9</accession>
<feature type="compositionally biased region" description="Polar residues" evidence="7">
    <location>
        <begin position="422"/>
        <end position="431"/>
    </location>
</feature>
<comment type="caution">
    <text evidence="11">The sequence shown here is derived from an EMBL/GenBank/DDBJ whole genome shotgun (WGS) entry which is preliminary data.</text>
</comment>
<feature type="domain" description="DEAD-box RNA helicase Q" evidence="10">
    <location>
        <begin position="10"/>
        <end position="38"/>
    </location>
</feature>
<dbReference type="InterPro" id="IPR001650">
    <property type="entry name" value="Helicase_C-like"/>
</dbReference>
<evidence type="ECO:0000259" key="10">
    <source>
        <dbReference type="PROSITE" id="PS51195"/>
    </source>
</evidence>
<sequence length="543" mass="60384">MFNQKDQNHAGFKNLGIKPSILSVLEKLGLENPTPIQVKAIPVAISGKDLFGIAQTGTGKTLAFGVPTIQRLAEVKGRALVLLPTRELANQVEESLKKLGKDLGLRTISVIGGEAIGRQLFDLRKNPHVIVATPGRLLDHVKRRTIKLDDISVLVLDEADMMFDLGFAPQIEEIIKLTPANRQTLLFSATMPAPIIKLAEKYLKTPLQIEVAPAGTTADLVDQEIYLIRHEDRFSTLEKILLDYKNLVLIFVRTKYGAANLTEKLRFSGHQASEIHSNLSFNQRKTALAGFKSGAKRILVATDVAARGLDINDIELVLNFDLPDNSEDYVHRIGRTARAGKGGKAISFAMPNQRREIQKIERLIKKNLVITKIGAVQSEVKRTLMTRAQNDNNYRGQSRFRPKSAPDFSTSNNANRPFRFGQNASSGFSTSDKNRKPSRFGRRIVPGLSMPNDVGSQSRFGQKVVPGFVLDNTDRSFSKARSSKPSRNIKGGPQKSKKFNKTERPENVEGKSKKSNSKNKKNYSFPSSKKSDFSFSKYKSNKR</sequence>
<dbReference type="Gene3D" id="3.40.50.300">
    <property type="entry name" value="P-loop containing nucleotide triphosphate hydrolases"/>
    <property type="match status" value="2"/>
</dbReference>